<keyword evidence="5" id="KW-1133">Transmembrane helix</keyword>
<comment type="similarity">
    <text evidence="1">Belongs to the transposase 11 family.</text>
</comment>
<dbReference type="InterPro" id="IPR002559">
    <property type="entry name" value="Transposase_11"/>
</dbReference>
<evidence type="ECO:0000259" key="6">
    <source>
        <dbReference type="Pfam" id="PF01609"/>
    </source>
</evidence>
<accession>A0A0D0GW23</accession>
<evidence type="ECO:0000256" key="2">
    <source>
        <dbReference type="ARBA" id="ARBA00022578"/>
    </source>
</evidence>
<protein>
    <submittedName>
        <fullName evidence="7">Transposase</fullName>
    </submittedName>
</protein>
<organism evidence="7 8">
    <name type="scientific">Anoxybacillus ayderensis</name>
    <dbReference type="NCBI Taxonomy" id="265546"/>
    <lineage>
        <taxon>Bacteria</taxon>
        <taxon>Bacillati</taxon>
        <taxon>Bacillota</taxon>
        <taxon>Bacilli</taxon>
        <taxon>Bacillales</taxon>
        <taxon>Anoxybacillaceae</taxon>
        <taxon>Anoxybacillus</taxon>
    </lineage>
</organism>
<keyword evidence="5" id="KW-0472">Membrane</keyword>
<dbReference type="GO" id="GO:0003677">
    <property type="term" value="F:DNA binding"/>
    <property type="evidence" value="ECO:0007669"/>
    <property type="project" value="UniProtKB-KW"/>
</dbReference>
<dbReference type="InterPro" id="IPR047952">
    <property type="entry name" value="Transpos_IS4"/>
</dbReference>
<dbReference type="Gene3D" id="3.90.350.10">
    <property type="entry name" value="Transposase Inhibitor Protein From Tn5, Chain A, domain 1"/>
    <property type="match status" value="1"/>
</dbReference>
<keyword evidence="3" id="KW-0238">DNA-binding</keyword>
<dbReference type="Pfam" id="PF01609">
    <property type="entry name" value="DDE_Tnp_1"/>
    <property type="match status" value="1"/>
</dbReference>
<reference evidence="7 8" key="1">
    <citation type="submission" date="2015-01" db="EMBL/GenBank/DDBJ databases">
        <title>Genome sequence of Anoxybacillus ayderensis strain AB04.</title>
        <authorList>
            <person name="Belduz A.O."/>
            <person name="Canakci S."/>
            <person name="Chan K.-G."/>
            <person name="Kahar U.M."/>
            <person name="Yaakob A.S."/>
            <person name="Chan C.S."/>
            <person name="Goh K.M."/>
        </authorList>
    </citation>
    <scope>NUCLEOTIDE SEQUENCE [LARGE SCALE GENOMIC DNA]</scope>
    <source>
        <strain evidence="7 8">AB04</strain>
    </source>
</reference>
<feature type="domain" description="Transposase IS4-like" evidence="6">
    <location>
        <begin position="111"/>
        <end position="320"/>
    </location>
</feature>
<dbReference type="Proteomes" id="UP000032047">
    <property type="component" value="Unassembled WGS sequence"/>
</dbReference>
<comment type="caution">
    <text evidence="7">The sequence shown here is derived from an EMBL/GenBank/DDBJ whole genome shotgun (WGS) entry which is preliminary data.</text>
</comment>
<dbReference type="RefSeq" id="WP_042536413.1">
    <property type="nucleotide sequence ID" value="NZ_JXTG01000034.1"/>
</dbReference>
<gene>
    <name evidence="7" type="ORF">JV16_02904</name>
</gene>
<evidence type="ECO:0000256" key="4">
    <source>
        <dbReference type="ARBA" id="ARBA00023172"/>
    </source>
</evidence>
<evidence type="ECO:0000313" key="7">
    <source>
        <dbReference type="EMBL" id="KIP19946.1"/>
    </source>
</evidence>
<evidence type="ECO:0000256" key="5">
    <source>
        <dbReference type="SAM" id="Phobius"/>
    </source>
</evidence>
<dbReference type="InterPro" id="IPR012337">
    <property type="entry name" value="RNaseH-like_sf"/>
</dbReference>
<dbReference type="GO" id="GO:0004803">
    <property type="term" value="F:transposase activity"/>
    <property type="evidence" value="ECO:0007669"/>
    <property type="project" value="InterPro"/>
</dbReference>
<dbReference type="EMBL" id="JXTG01000034">
    <property type="protein sequence ID" value="KIP19946.1"/>
    <property type="molecule type" value="Genomic_DNA"/>
</dbReference>
<dbReference type="AlphaFoldDB" id="A0A0D0GW23"/>
<dbReference type="PANTHER" id="PTHR33258">
    <property type="entry name" value="TRANSPOSASE INSL FOR INSERTION SEQUENCE ELEMENT IS186A-RELATED"/>
    <property type="match status" value="1"/>
</dbReference>
<dbReference type="NCBIfam" id="NF033592">
    <property type="entry name" value="transpos_IS4_1"/>
    <property type="match status" value="1"/>
</dbReference>
<keyword evidence="4" id="KW-0233">DNA recombination</keyword>
<evidence type="ECO:0000313" key="8">
    <source>
        <dbReference type="Proteomes" id="UP000032047"/>
    </source>
</evidence>
<keyword evidence="8" id="KW-1185">Reference proteome</keyword>
<proteinExistence type="inferred from homology"/>
<name>A0A0D0GW23_9BACL</name>
<feature type="transmembrane region" description="Helical" evidence="5">
    <location>
        <begin position="307"/>
        <end position="325"/>
    </location>
</feature>
<dbReference type="PATRIC" id="fig|265546.4.peg.2891"/>
<evidence type="ECO:0000256" key="1">
    <source>
        <dbReference type="ARBA" id="ARBA00010075"/>
    </source>
</evidence>
<dbReference type="PANTHER" id="PTHR33258:SF1">
    <property type="entry name" value="TRANSPOSASE INSL FOR INSERTION SEQUENCE ELEMENT IS186A-RELATED"/>
    <property type="match status" value="1"/>
</dbReference>
<evidence type="ECO:0000256" key="3">
    <source>
        <dbReference type="ARBA" id="ARBA00023125"/>
    </source>
</evidence>
<keyword evidence="5" id="KW-0812">Transmembrane</keyword>
<dbReference type="SUPFAM" id="SSF53098">
    <property type="entry name" value="Ribonuclease H-like"/>
    <property type="match status" value="1"/>
</dbReference>
<keyword evidence="2" id="KW-0815">Transposition</keyword>
<sequence length="377" mass="43861">MHKYTTLPNLMQKIVSDEDLQSITEAVGYHDTSRTFTVRTLVDFFLLAALHEWKSFRHGADVAKMYGLPTFHYSTVSKKAKEVPYEVMKRLFALVVSKCNRQTRRSLRFPKALRIVDSTTVTVGKNRLTWAPYHGERSGVKMHVAYSPEQQMPSDIVETVGLRHDGPVGERLTDVQTVLVEDRAYFKIERLDRFVEQKQPFVIRMKDNVEIHQKKSLKRLSSSSSSIVADFTCQLGTKQCRSKKRHRVVIFQDANGHEIRVVTNVLEASAEKIAEMYQERWTVEVFFRWIKQYLNVPTLFGTNEHAVYNQLFAAFIAYVLLRWLYHRTEKRTTSSLTFLSFVRRFFSGQLPLEWKSEMAAVLFEYARIYGSSMPNFG</sequence>
<dbReference type="GO" id="GO:0006313">
    <property type="term" value="P:DNA transposition"/>
    <property type="evidence" value="ECO:0007669"/>
    <property type="project" value="InterPro"/>
</dbReference>